<dbReference type="Proteomes" id="UP001190700">
    <property type="component" value="Unassembled WGS sequence"/>
</dbReference>
<accession>A0AAE0C1P5</accession>
<gene>
    <name evidence="1" type="ORF">CYMTET_44345</name>
</gene>
<comment type="caution">
    <text evidence="1">The sequence shown here is derived from an EMBL/GenBank/DDBJ whole genome shotgun (WGS) entry which is preliminary data.</text>
</comment>
<name>A0AAE0C1P5_9CHLO</name>
<organism evidence="1 2">
    <name type="scientific">Cymbomonas tetramitiformis</name>
    <dbReference type="NCBI Taxonomy" id="36881"/>
    <lineage>
        <taxon>Eukaryota</taxon>
        <taxon>Viridiplantae</taxon>
        <taxon>Chlorophyta</taxon>
        <taxon>Pyramimonadophyceae</taxon>
        <taxon>Pyramimonadales</taxon>
        <taxon>Pyramimonadaceae</taxon>
        <taxon>Cymbomonas</taxon>
    </lineage>
</organism>
<protein>
    <submittedName>
        <fullName evidence="1">Uncharacterized protein</fullName>
    </submittedName>
</protein>
<reference evidence="1 2" key="1">
    <citation type="journal article" date="2015" name="Genome Biol. Evol.">
        <title>Comparative Genomics of a Bacterivorous Green Alga Reveals Evolutionary Causalities and Consequences of Phago-Mixotrophic Mode of Nutrition.</title>
        <authorList>
            <person name="Burns J.A."/>
            <person name="Paasch A."/>
            <person name="Narechania A."/>
            <person name="Kim E."/>
        </authorList>
    </citation>
    <scope>NUCLEOTIDE SEQUENCE [LARGE SCALE GENOMIC DNA]</scope>
    <source>
        <strain evidence="1 2">PLY_AMNH</strain>
    </source>
</reference>
<evidence type="ECO:0000313" key="2">
    <source>
        <dbReference type="Proteomes" id="UP001190700"/>
    </source>
</evidence>
<dbReference type="AlphaFoldDB" id="A0AAE0C1P5"/>
<dbReference type="EMBL" id="LGRX02030095">
    <property type="protein sequence ID" value="KAK3246124.1"/>
    <property type="molecule type" value="Genomic_DNA"/>
</dbReference>
<sequence>MKLCRLPRYAPVTERCVVCDNDHDDSHTTEDGDKTVCPSCGVVGAELIFGQEEQFDNLDYPVASSWNDIKISHHINADKKSKLAVQDNMMRAEDCTSYIVGDVLHLFGEAFDAVFSNAHKTHYVIYQNGKKNSDSYSMDQELGIQHFWKVLLFIDYTSQSAFRDSTNTRTLESIANEKFVQLVPLHDGRLRTSQRARDVLHMLARYKLCTLIGEMGGAYGGDNGSELDMVHIARLPLAMCARDDSPLQDLGLIHFVVEKCNNEWLSVQTMLLREHASVEPSPKIVKRRIGNVRENGAGNHSAEDDYARDARVHFRRLEIGKKVWIEVLTNHMRTRNPATFKELSTIVLAAYGDQLSRKKWTKVANHFGGLFQVLDRHL</sequence>
<evidence type="ECO:0000313" key="1">
    <source>
        <dbReference type="EMBL" id="KAK3246124.1"/>
    </source>
</evidence>
<keyword evidence="2" id="KW-1185">Reference proteome</keyword>
<proteinExistence type="predicted"/>